<evidence type="ECO:0000313" key="2">
    <source>
        <dbReference type="Proteomes" id="UP000004508"/>
    </source>
</evidence>
<dbReference type="InParanoid" id="D6TKU2"/>
<evidence type="ECO:0000313" key="1">
    <source>
        <dbReference type="EMBL" id="EFH86392.1"/>
    </source>
</evidence>
<proteinExistence type="predicted"/>
<organism evidence="1 2">
    <name type="scientific">Ktedonobacter racemifer DSM 44963</name>
    <dbReference type="NCBI Taxonomy" id="485913"/>
    <lineage>
        <taxon>Bacteria</taxon>
        <taxon>Bacillati</taxon>
        <taxon>Chloroflexota</taxon>
        <taxon>Ktedonobacteria</taxon>
        <taxon>Ktedonobacterales</taxon>
        <taxon>Ktedonobacteraceae</taxon>
        <taxon>Ktedonobacter</taxon>
    </lineage>
</organism>
<keyword evidence="2" id="KW-1185">Reference proteome</keyword>
<protein>
    <submittedName>
        <fullName evidence="1">Uncharacterized protein</fullName>
    </submittedName>
</protein>
<sequence>MSQVIGYAVVDTAGALLHSSGVQQVDHIGEGTFHITFDTNVADACQIASIGDAGAQGWVSAYGGVVGPKVIEVVTGTYENGHAARKNRTFQLLLVK</sequence>
<reference evidence="1 2" key="1">
    <citation type="journal article" date="2011" name="Stand. Genomic Sci.">
        <title>Non-contiguous finished genome sequence and contextual data of the filamentous soil bacterium Ktedonobacter racemifer type strain (SOSP1-21).</title>
        <authorList>
            <person name="Chang Y.J."/>
            <person name="Land M."/>
            <person name="Hauser L."/>
            <person name="Chertkov O."/>
            <person name="Del Rio T.G."/>
            <person name="Nolan M."/>
            <person name="Copeland A."/>
            <person name="Tice H."/>
            <person name="Cheng J.F."/>
            <person name="Lucas S."/>
            <person name="Han C."/>
            <person name="Goodwin L."/>
            <person name="Pitluck S."/>
            <person name="Ivanova N."/>
            <person name="Ovchinikova G."/>
            <person name="Pati A."/>
            <person name="Chen A."/>
            <person name="Palaniappan K."/>
            <person name="Mavromatis K."/>
            <person name="Liolios K."/>
            <person name="Brettin T."/>
            <person name="Fiebig A."/>
            <person name="Rohde M."/>
            <person name="Abt B."/>
            <person name="Goker M."/>
            <person name="Detter J.C."/>
            <person name="Woyke T."/>
            <person name="Bristow J."/>
            <person name="Eisen J.A."/>
            <person name="Markowitz V."/>
            <person name="Hugenholtz P."/>
            <person name="Kyrpides N.C."/>
            <person name="Klenk H.P."/>
            <person name="Lapidus A."/>
        </authorList>
    </citation>
    <scope>NUCLEOTIDE SEQUENCE [LARGE SCALE GENOMIC DNA]</scope>
    <source>
        <strain evidence="2">DSM 44963</strain>
    </source>
</reference>
<name>D6TKU2_KTERA</name>
<gene>
    <name evidence="1" type="ORF">Krac_7687</name>
</gene>
<dbReference type="Proteomes" id="UP000004508">
    <property type="component" value="Unassembled WGS sequence"/>
</dbReference>
<comment type="caution">
    <text evidence="1">The sequence shown here is derived from an EMBL/GenBank/DDBJ whole genome shotgun (WGS) entry which is preliminary data.</text>
</comment>
<dbReference type="RefSeq" id="WP_007910674.1">
    <property type="nucleotide sequence ID" value="NZ_ADVG01000002.1"/>
</dbReference>
<accession>D6TKU2</accession>
<dbReference type="EMBL" id="ADVG01000002">
    <property type="protein sequence ID" value="EFH86392.1"/>
    <property type="molecule type" value="Genomic_DNA"/>
</dbReference>
<dbReference type="AlphaFoldDB" id="D6TKU2"/>